<keyword evidence="3" id="KW-1185">Reference proteome</keyword>
<gene>
    <name evidence="2" type="ORF">C7B64_03200</name>
</gene>
<reference evidence="2 3" key="1">
    <citation type="submission" date="2018-02" db="EMBL/GenBank/DDBJ databases">
        <authorList>
            <person name="Cohen D.B."/>
            <person name="Kent A.D."/>
        </authorList>
    </citation>
    <scope>NUCLEOTIDE SEQUENCE [LARGE SCALE GENOMIC DNA]</scope>
    <source>
        <strain evidence="2 3">CCAP 1448/3</strain>
    </source>
</reference>
<protein>
    <submittedName>
        <fullName evidence="2">Uncharacterized protein</fullName>
    </submittedName>
</protein>
<dbReference type="RefSeq" id="WP_106287211.1">
    <property type="nucleotide sequence ID" value="NZ_CAWNTC010000177.1"/>
</dbReference>
<reference evidence="2 3" key="2">
    <citation type="submission" date="2018-03" db="EMBL/GenBank/DDBJ databases">
        <title>The ancient ancestry and fast evolution of plastids.</title>
        <authorList>
            <person name="Moore K.R."/>
            <person name="Magnabosco C."/>
            <person name="Momper L."/>
            <person name="Gold D.A."/>
            <person name="Bosak T."/>
            <person name="Fournier G.P."/>
        </authorList>
    </citation>
    <scope>NUCLEOTIDE SEQUENCE [LARGE SCALE GENOMIC DNA]</scope>
    <source>
        <strain evidence="2 3">CCAP 1448/3</strain>
    </source>
</reference>
<feature type="transmembrane region" description="Helical" evidence="1">
    <location>
        <begin position="17"/>
        <end position="38"/>
    </location>
</feature>
<evidence type="ECO:0000256" key="1">
    <source>
        <dbReference type="SAM" id="Phobius"/>
    </source>
</evidence>
<feature type="transmembrane region" description="Helical" evidence="1">
    <location>
        <begin position="82"/>
        <end position="103"/>
    </location>
</feature>
<dbReference type="Proteomes" id="UP000238762">
    <property type="component" value="Unassembled WGS sequence"/>
</dbReference>
<feature type="transmembrane region" description="Helical" evidence="1">
    <location>
        <begin position="153"/>
        <end position="176"/>
    </location>
</feature>
<evidence type="ECO:0000313" key="3">
    <source>
        <dbReference type="Proteomes" id="UP000238762"/>
    </source>
</evidence>
<keyword evidence="1" id="KW-1133">Transmembrane helix</keyword>
<accession>A0A2T1C8T7</accession>
<feature type="transmembrane region" description="Helical" evidence="1">
    <location>
        <begin position="215"/>
        <end position="235"/>
    </location>
</feature>
<name>A0A2T1C8T7_9CYAN</name>
<feature type="transmembrane region" description="Helical" evidence="1">
    <location>
        <begin position="58"/>
        <end position="75"/>
    </location>
</feature>
<keyword evidence="1" id="KW-0812">Transmembrane</keyword>
<dbReference type="OrthoDB" id="3207535at2"/>
<organism evidence="2 3">
    <name type="scientific">Merismopedia glauca CCAP 1448/3</name>
    <dbReference type="NCBI Taxonomy" id="1296344"/>
    <lineage>
        <taxon>Bacteria</taxon>
        <taxon>Bacillati</taxon>
        <taxon>Cyanobacteriota</taxon>
        <taxon>Cyanophyceae</taxon>
        <taxon>Synechococcales</taxon>
        <taxon>Merismopediaceae</taxon>
        <taxon>Merismopedia</taxon>
    </lineage>
</organism>
<comment type="caution">
    <text evidence="2">The sequence shown here is derived from an EMBL/GenBank/DDBJ whole genome shotgun (WGS) entry which is preliminary data.</text>
</comment>
<evidence type="ECO:0000313" key="2">
    <source>
        <dbReference type="EMBL" id="PSB04578.1"/>
    </source>
</evidence>
<dbReference type="EMBL" id="PVWJ01000010">
    <property type="protein sequence ID" value="PSB04578.1"/>
    <property type="molecule type" value="Genomic_DNA"/>
</dbReference>
<proteinExistence type="predicted"/>
<feature type="transmembrane region" description="Helical" evidence="1">
    <location>
        <begin position="250"/>
        <end position="269"/>
    </location>
</feature>
<keyword evidence="1" id="KW-0472">Membrane</keyword>
<feature type="transmembrane region" description="Helical" evidence="1">
    <location>
        <begin position="115"/>
        <end position="133"/>
    </location>
</feature>
<dbReference type="AlphaFoldDB" id="A0A2T1C8T7"/>
<feature type="transmembrane region" description="Helical" evidence="1">
    <location>
        <begin position="188"/>
        <end position="208"/>
    </location>
</feature>
<sequence length="276" mass="31547">MQQTNDPELIGMRVPRVLWITMLISVVLLLFVGGMLFFQPDLAKIYWPWKLTPFNTRFLGAIYLSAIIPLLFCLIRPQSAPLRIVLPMFAFFTTYLLVVSGLYTDNMISGKKSVPIWFFLYGMDSFAGIYYLWNTRKQVLKVGSGRSPKWCQLYRFQAILLGVYGLGLLLLAPIFSSLWPWTLDSFHSHLYSGLFLASTLGLWLLSYSNLRSEHLMLNLTQAALGGLISIGLWVVDAQIHKLNWNSPNPWIWSSLFALFGLIGLLLSIFELRKQPD</sequence>